<dbReference type="GO" id="GO:0008429">
    <property type="term" value="F:phosphatidylethanolamine binding"/>
    <property type="evidence" value="ECO:0007669"/>
    <property type="project" value="TreeGrafter"/>
</dbReference>
<evidence type="ECO:0000313" key="3">
    <source>
        <dbReference type="Proteomes" id="UP001152888"/>
    </source>
</evidence>
<reference evidence="2" key="1">
    <citation type="submission" date="2022-03" db="EMBL/GenBank/DDBJ databases">
        <authorList>
            <person name="Sayadi A."/>
        </authorList>
    </citation>
    <scope>NUCLEOTIDE SEQUENCE</scope>
</reference>
<dbReference type="GO" id="GO:0005544">
    <property type="term" value="F:calcium-dependent phospholipid binding"/>
    <property type="evidence" value="ECO:0007669"/>
    <property type="project" value="TreeGrafter"/>
</dbReference>
<evidence type="ECO:0000256" key="1">
    <source>
        <dbReference type="SAM" id="Phobius"/>
    </source>
</evidence>
<name>A0A9P0PVA3_ACAOB</name>
<dbReference type="EMBL" id="CAKOFQ010007370">
    <property type="protein sequence ID" value="CAH1999545.1"/>
    <property type="molecule type" value="Genomic_DNA"/>
</dbReference>
<keyword evidence="1" id="KW-0812">Transmembrane</keyword>
<dbReference type="PANTHER" id="PTHR45761">
    <property type="entry name" value="EXTENDED SYNAPTOTAGMIN-LIKE PROTEIN 2, ISOFORM C"/>
    <property type="match status" value="1"/>
</dbReference>
<proteinExistence type="predicted"/>
<keyword evidence="1" id="KW-0472">Membrane</keyword>
<keyword evidence="3" id="KW-1185">Reference proteome</keyword>
<dbReference type="AlphaFoldDB" id="A0A9P0PVA3"/>
<comment type="caution">
    <text evidence="2">The sequence shown here is derived from an EMBL/GenBank/DDBJ whole genome shotgun (WGS) entry which is preliminary data.</text>
</comment>
<feature type="transmembrane region" description="Helical" evidence="1">
    <location>
        <begin position="47"/>
        <end position="64"/>
    </location>
</feature>
<organism evidence="2 3">
    <name type="scientific">Acanthoscelides obtectus</name>
    <name type="common">Bean weevil</name>
    <name type="synonym">Bruchus obtectus</name>
    <dbReference type="NCBI Taxonomy" id="200917"/>
    <lineage>
        <taxon>Eukaryota</taxon>
        <taxon>Metazoa</taxon>
        <taxon>Ecdysozoa</taxon>
        <taxon>Arthropoda</taxon>
        <taxon>Hexapoda</taxon>
        <taxon>Insecta</taxon>
        <taxon>Pterygota</taxon>
        <taxon>Neoptera</taxon>
        <taxon>Endopterygota</taxon>
        <taxon>Coleoptera</taxon>
        <taxon>Polyphaga</taxon>
        <taxon>Cucujiformia</taxon>
        <taxon>Chrysomeloidea</taxon>
        <taxon>Chrysomelidae</taxon>
        <taxon>Bruchinae</taxon>
        <taxon>Bruchini</taxon>
        <taxon>Acanthoscelides</taxon>
    </lineage>
</organism>
<dbReference type="GO" id="GO:0035091">
    <property type="term" value="F:phosphatidylinositol binding"/>
    <property type="evidence" value="ECO:0007669"/>
    <property type="project" value="TreeGrafter"/>
</dbReference>
<gene>
    <name evidence="2" type="ORF">ACAOBT_LOCUS25038</name>
</gene>
<dbReference type="GO" id="GO:0031210">
    <property type="term" value="F:phosphatidylcholine binding"/>
    <property type="evidence" value="ECO:0007669"/>
    <property type="project" value="TreeGrafter"/>
</dbReference>
<feature type="transmembrane region" description="Helical" evidence="1">
    <location>
        <begin position="21"/>
        <end position="41"/>
    </location>
</feature>
<dbReference type="GO" id="GO:0005789">
    <property type="term" value="C:endoplasmic reticulum membrane"/>
    <property type="evidence" value="ECO:0007669"/>
    <property type="project" value="TreeGrafter"/>
</dbReference>
<evidence type="ECO:0000313" key="2">
    <source>
        <dbReference type="EMBL" id="CAH1999545.1"/>
    </source>
</evidence>
<protein>
    <submittedName>
        <fullName evidence="2">Uncharacterized protein</fullName>
    </submittedName>
</protein>
<dbReference type="GO" id="GO:0005509">
    <property type="term" value="F:calcium ion binding"/>
    <property type="evidence" value="ECO:0007669"/>
    <property type="project" value="TreeGrafter"/>
</dbReference>
<accession>A0A9P0PVA3</accession>
<sequence length="108" mass="12263">MSASKPVEEIMIERKSSGDSILSIIFSAIKKVSIVGIVYLAGYMQWSVAWFIGPIVLLVIRDQWKKTSDRKRNFAKVTSLSSEKEVVLARLNDLPAWVSDKYLFSFFS</sequence>
<dbReference type="OrthoDB" id="1029639at2759"/>
<dbReference type="PANTHER" id="PTHR45761:SF1">
    <property type="entry name" value="EXTENDED SYNAPTOTAGMIN-LIKE PROTEIN 2, ISOFORM C"/>
    <property type="match status" value="1"/>
</dbReference>
<keyword evidence="1" id="KW-1133">Transmembrane helix</keyword>
<dbReference type="InterPro" id="IPR051634">
    <property type="entry name" value="Extended_Synaptotagmin"/>
</dbReference>
<dbReference type="Proteomes" id="UP001152888">
    <property type="component" value="Unassembled WGS sequence"/>
</dbReference>